<reference evidence="3 4" key="1">
    <citation type="submission" date="2019-03" db="EMBL/GenBank/DDBJ databases">
        <title>First draft genome of Liparis tanakae, snailfish: a comprehensive survey of snailfish specific genes.</title>
        <authorList>
            <person name="Kim W."/>
            <person name="Song I."/>
            <person name="Jeong J.-H."/>
            <person name="Kim D."/>
            <person name="Kim S."/>
            <person name="Ryu S."/>
            <person name="Song J.Y."/>
            <person name="Lee S.K."/>
        </authorList>
    </citation>
    <scope>NUCLEOTIDE SEQUENCE [LARGE SCALE GENOMIC DNA]</scope>
    <source>
        <tissue evidence="3">Muscle</tissue>
    </source>
</reference>
<dbReference type="AlphaFoldDB" id="A0A4Z2HPX1"/>
<protein>
    <submittedName>
        <fullName evidence="3">Uncharacterized protein</fullName>
    </submittedName>
</protein>
<dbReference type="EMBL" id="SRLO01000200">
    <property type="protein sequence ID" value="TNN67650.1"/>
    <property type="molecule type" value="Genomic_DNA"/>
</dbReference>
<accession>A0A4Z2HPX1</accession>
<evidence type="ECO:0000256" key="1">
    <source>
        <dbReference type="SAM" id="Coils"/>
    </source>
</evidence>
<feature type="coiled-coil region" evidence="1">
    <location>
        <begin position="66"/>
        <end position="93"/>
    </location>
</feature>
<evidence type="ECO:0000256" key="2">
    <source>
        <dbReference type="SAM" id="MobiDB-lite"/>
    </source>
</evidence>
<organism evidence="3 4">
    <name type="scientific">Liparis tanakae</name>
    <name type="common">Tanaka's snailfish</name>
    <dbReference type="NCBI Taxonomy" id="230148"/>
    <lineage>
        <taxon>Eukaryota</taxon>
        <taxon>Metazoa</taxon>
        <taxon>Chordata</taxon>
        <taxon>Craniata</taxon>
        <taxon>Vertebrata</taxon>
        <taxon>Euteleostomi</taxon>
        <taxon>Actinopterygii</taxon>
        <taxon>Neopterygii</taxon>
        <taxon>Teleostei</taxon>
        <taxon>Neoteleostei</taxon>
        <taxon>Acanthomorphata</taxon>
        <taxon>Eupercaria</taxon>
        <taxon>Perciformes</taxon>
        <taxon>Cottioidei</taxon>
        <taxon>Cottales</taxon>
        <taxon>Liparidae</taxon>
        <taxon>Liparis</taxon>
    </lineage>
</organism>
<comment type="caution">
    <text evidence="3">The sequence shown here is derived from an EMBL/GenBank/DDBJ whole genome shotgun (WGS) entry which is preliminary data.</text>
</comment>
<keyword evidence="4" id="KW-1185">Reference proteome</keyword>
<dbReference type="Gene3D" id="6.10.250.1060">
    <property type="match status" value="1"/>
</dbReference>
<dbReference type="Proteomes" id="UP000314294">
    <property type="component" value="Unassembled WGS sequence"/>
</dbReference>
<proteinExistence type="predicted"/>
<keyword evidence="1" id="KW-0175">Coiled coil</keyword>
<dbReference type="CDD" id="cd21937">
    <property type="entry name" value="ZIP_MycBP-like"/>
    <property type="match status" value="1"/>
</dbReference>
<name>A0A4Z2HPX1_9TELE</name>
<gene>
    <name evidence="3" type="ORF">EYF80_022114</name>
</gene>
<feature type="region of interest" description="Disordered" evidence="2">
    <location>
        <begin position="174"/>
        <end position="199"/>
    </location>
</feature>
<evidence type="ECO:0000313" key="4">
    <source>
        <dbReference type="Proteomes" id="UP000314294"/>
    </source>
</evidence>
<sequence length="238" mass="24806">MDDFPLLLKPMSRILGLLSDADGLSSMSASSSPLQTPNGNSLGDTWRKLVFVKQHLNSGGQTLTDAEALQQEVTDLRLRCAHLADENKDLKSKLEDGGLGLCPDPELESSSDSGVDGRLWPPHESVSELTLSGTVEHLTAPCARHGLFAALAGGGGATGSAAFRAHLGESELPRSLPPSSLLRRGRGNESSASCFGRIGESRHGKRGSVVVEVRLQRGGGAEHLDSAMFCGGGGGGLL</sequence>
<evidence type="ECO:0000313" key="3">
    <source>
        <dbReference type="EMBL" id="TNN67650.1"/>
    </source>
</evidence>
<dbReference type="OrthoDB" id="524165at2759"/>